<feature type="domain" description="Radical SAM core" evidence="2">
    <location>
        <begin position="45"/>
        <end position="290"/>
    </location>
</feature>
<name>A0ABT0JSU1_9ACTN</name>
<organism evidence="3 4">
    <name type="scientific">Frankia umida</name>
    <dbReference type="NCBI Taxonomy" id="573489"/>
    <lineage>
        <taxon>Bacteria</taxon>
        <taxon>Bacillati</taxon>
        <taxon>Actinomycetota</taxon>
        <taxon>Actinomycetes</taxon>
        <taxon>Frankiales</taxon>
        <taxon>Frankiaceae</taxon>
        <taxon>Frankia</taxon>
    </lineage>
</organism>
<evidence type="ECO:0000256" key="1">
    <source>
        <dbReference type="ARBA" id="ARBA00017228"/>
    </source>
</evidence>
<evidence type="ECO:0000313" key="3">
    <source>
        <dbReference type="EMBL" id="MCK9874637.1"/>
    </source>
</evidence>
<proteinExistence type="predicted"/>
<dbReference type="PROSITE" id="PS51918">
    <property type="entry name" value="RADICAL_SAM"/>
    <property type="match status" value="1"/>
</dbReference>
<dbReference type="Pfam" id="PF04055">
    <property type="entry name" value="Radical_SAM"/>
    <property type="match status" value="1"/>
</dbReference>
<dbReference type="InterPro" id="IPR007197">
    <property type="entry name" value="rSAM"/>
</dbReference>
<sequence length="472" mass="53843">MTIAPDLTAAKHPYPARYTTPFILYPPALWANKVGNAFTANLGLDEVGQDFVLYLSVPFCRVRCLSCPYFIDLLAPRDPHGKEARYVDAVIRDLEHWASYRRFQTGKLRAVYLGGGTGSILSTPNLKRIVDTIITNFPHEPELEVTLEGNARDYTDDKLDYVADSPISRVSLGVQSFDAGLLRTIGSPHAAEQSTRAITGLTDRGFENIQIDMMYNMPGHRREIWQADLNRLRDLAVKHLTTYLYRVHPGTPQDKLINIGRVQPLLDKESTYVRSMYADLVESTARAGFRTYMFDHYCVPGWENTYNEWTFHRNNVEILGVGPSAYGFINNYRIGAKKDVEEYIAAVGRGEHMITAVSDQLTPQVRRERYVINVLQYFGVDLDEYQRCFGSEFLDDFRAPVDRIINRSLATLEGRQLTLTELGREWHMNVMLEFTNDMFWQDSTALSHPHWAMNTPMVDLFAGSRESWLGAS</sequence>
<keyword evidence="4" id="KW-1185">Reference proteome</keyword>
<dbReference type="Proteomes" id="UP001201873">
    <property type="component" value="Unassembled WGS sequence"/>
</dbReference>
<dbReference type="PANTHER" id="PTHR13932">
    <property type="entry name" value="COPROPORPHYRINIGEN III OXIDASE"/>
    <property type="match status" value="1"/>
</dbReference>
<dbReference type="EMBL" id="JALKFT010000002">
    <property type="protein sequence ID" value="MCK9874637.1"/>
    <property type="molecule type" value="Genomic_DNA"/>
</dbReference>
<dbReference type="PANTHER" id="PTHR13932:SF5">
    <property type="entry name" value="RADICAL S-ADENOSYL METHIONINE DOMAIN-CONTAINING PROTEIN 1, MITOCHONDRIAL"/>
    <property type="match status" value="1"/>
</dbReference>
<evidence type="ECO:0000259" key="2">
    <source>
        <dbReference type="PROSITE" id="PS51918"/>
    </source>
</evidence>
<reference evidence="3 4" key="1">
    <citation type="submission" date="2022-04" db="EMBL/GenBank/DDBJ databases">
        <title>Genome diversity in the genus Frankia.</title>
        <authorList>
            <person name="Carlos-Shanley C."/>
            <person name="Hahn D."/>
        </authorList>
    </citation>
    <scope>NUCLEOTIDE SEQUENCE [LARGE SCALE GENOMIC DNA]</scope>
    <source>
        <strain evidence="3 4">Ag45/Mut15</strain>
    </source>
</reference>
<evidence type="ECO:0000313" key="4">
    <source>
        <dbReference type="Proteomes" id="UP001201873"/>
    </source>
</evidence>
<comment type="caution">
    <text evidence="3">The sequence shown here is derived from an EMBL/GenBank/DDBJ whole genome shotgun (WGS) entry which is preliminary data.</text>
</comment>
<gene>
    <name evidence="3" type="ORF">MXD59_02365</name>
</gene>
<dbReference type="SUPFAM" id="SSF102114">
    <property type="entry name" value="Radical SAM enzymes"/>
    <property type="match status" value="1"/>
</dbReference>
<dbReference type="SMART" id="SM00729">
    <property type="entry name" value="Elp3"/>
    <property type="match status" value="1"/>
</dbReference>
<dbReference type="RefSeq" id="WP_248823269.1">
    <property type="nucleotide sequence ID" value="NZ_JALKFT010000002.1"/>
</dbReference>
<dbReference type="Gene3D" id="3.30.750.200">
    <property type="match status" value="1"/>
</dbReference>
<dbReference type="InterPro" id="IPR058240">
    <property type="entry name" value="rSAM_sf"/>
</dbReference>
<dbReference type="SFLD" id="SFLDG01065">
    <property type="entry name" value="anaerobic_coproporphyrinogen-I"/>
    <property type="match status" value="1"/>
</dbReference>
<dbReference type="InterPro" id="IPR006638">
    <property type="entry name" value="Elp3/MiaA/NifB-like_rSAM"/>
</dbReference>
<dbReference type="SFLD" id="SFLDS00029">
    <property type="entry name" value="Radical_SAM"/>
    <property type="match status" value="1"/>
</dbReference>
<protein>
    <recommendedName>
        <fullName evidence="1">Heme chaperone HemW</fullName>
    </recommendedName>
</protein>
<accession>A0ABT0JSU1</accession>
<dbReference type="InterPro" id="IPR034505">
    <property type="entry name" value="Coproporphyrinogen-III_oxidase"/>
</dbReference>